<evidence type="ECO:0000256" key="1">
    <source>
        <dbReference type="ARBA" id="ARBA00009477"/>
    </source>
</evidence>
<comment type="similarity">
    <text evidence="1">Belongs to the membrane fusion protein (MFP) (TC 8.A.1) family.</text>
</comment>
<dbReference type="Proteomes" id="UP000786693">
    <property type="component" value="Unassembled WGS sequence"/>
</dbReference>
<keyword evidence="2" id="KW-0175">Coiled coil</keyword>
<gene>
    <name evidence="4" type="ORF">JANAI62_29450</name>
</gene>
<organism evidence="4 5">
    <name type="scientific">Jannaschia pagri</name>
    <dbReference type="NCBI Taxonomy" id="2829797"/>
    <lineage>
        <taxon>Bacteria</taxon>
        <taxon>Pseudomonadati</taxon>
        <taxon>Pseudomonadota</taxon>
        <taxon>Alphaproteobacteria</taxon>
        <taxon>Rhodobacterales</taxon>
        <taxon>Roseobacteraceae</taxon>
        <taxon>Jannaschia</taxon>
    </lineage>
</organism>
<proteinExistence type="inferred from homology"/>
<dbReference type="NCBIfam" id="TIGR01730">
    <property type="entry name" value="RND_mfp"/>
    <property type="match status" value="1"/>
</dbReference>
<dbReference type="Gene3D" id="2.40.420.20">
    <property type="match status" value="1"/>
</dbReference>
<dbReference type="EMBL" id="BPFH01000005">
    <property type="protein sequence ID" value="GIT96322.1"/>
    <property type="molecule type" value="Genomic_DNA"/>
</dbReference>
<feature type="domain" description="CusB-like beta-barrel" evidence="3">
    <location>
        <begin position="292"/>
        <end position="359"/>
    </location>
</feature>
<protein>
    <submittedName>
        <fullName evidence="4">Hemolysin D</fullName>
    </submittedName>
</protein>
<dbReference type="PANTHER" id="PTHR30469:SF29">
    <property type="entry name" value="BLR2860 PROTEIN"/>
    <property type="match status" value="1"/>
</dbReference>
<sequence length="448" mass="46524">MRIFSIVTAILVCVALFFVVLQRDTLLSAARSIGSDAPEEDAATAEAPETQEPVAIATLEAEEGVTAVSVVALRSTAREVPDAVMVRGQSEAARSVVVQAETSGIVISEPLRKGAFVEAGQTLCEIDPGSRGASLAEAEARLAEARARVPEAEARIPQARATVVEAEARLEEARINQNAASRLSQGGFASDTRVANADAALRSAEAAVTAAQTGLETVQAGIESALAGIEAAEASVERARLDIEQLTVEAPFAGLLETDTAELGSLLQAGAPGSADCATIVQLDPMKLVGFVPEAQVDRITLGAMAGARLASGTETTGEVTFVSRSADDLTRTFRVEVTVDNEDLAIRDGQTAEILIQTAATVAHLVPASALTLNDQGSLGLRMIEDGIAAFTPVTLVRDTVDGVYLSGLPETLDIIIVGQEYVTDGVAVSPTYETLESLDASQEATQ</sequence>
<dbReference type="Gene3D" id="1.10.287.470">
    <property type="entry name" value="Helix hairpin bin"/>
    <property type="match status" value="3"/>
</dbReference>
<evidence type="ECO:0000313" key="4">
    <source>
        <dbReference type="EMBL" id="GIT96322.1"/>
    </source>
</evidence>
<feature type="coiled-coil region" evidence="2">
    <location>
        <begin position="135"/>
        <end position="183"/>
    </location>
</feature>
<dbReference type="RefSeq" id="WP_220749812.1">
    <property type="nucleotide sequence ID" value="NZ_BPFH01000005.1"/>
</dbReference>
<dbReference type="Pfam" id="PF25954">
    <property type="entry name" value="Beta-barrel_RND_2"/>
    <property type="match status" value="1"/>
</dbReference>
<dbReference type="PANTHER" id="PTHR30469">
    <property type="entry name" value="MULTIDRUG RESISTANCE PROTEIN MDTA"/>
    <property type="match status" value="1"/>
</dbReference>
<reference evidence="4 5" key="1">
    <citation type="submission" date="2021-05" db="EMBL/GenBank/DDBJ databases">
        <title>Bacteria Genome sequencing.</title>
        <authorList>
            <person name="Takabe Y."/>
            <person name="Nakajima Y."/>
            <person name="Suzuki S."/>
            <person name="Shiozaki T."/>
        </authorList>
    </citation>
    <scope>NUCLEOTIDE SEQUENCE [LARGE SCALE GENOMIC DNA]</scope>
    <source>
        <strain evidence="4 5">AI_62</strain>
    </source>
</reference>
<dbReference type="InterPro" id="IPR006143">
    <property type="entry name" value="RND_pump_MFP"/>
</dbReference>
<comment type="caution">
    <text evidence="4">The sequence shown here is derived from an EMBL/GenBank/DDBJ whole genome shotgun (WGS) entry which is preliminary data.</text>
</comment>
<dbReference type="Gene3D" id="2.40.30.170">
    <property type="match status" value="1"/>
</dbReference>
<evidence type="ECO:0000256" key="2">
    <source>
        <dbReference type="SAM" id="Coils"/>
    </source>
</evidence>
<dbReference type="Gene3D" id="2.40.50.100">
    <property type="match status" value="2"/>
</dbReference>
<evidence type="ECO:0000259" key="3">
    <source>
        <dbReference type="Pfam" id="PF25954"/>
    </source>
</evidence>
<keyword evidence="5" id="KW-1185">Reference proteome</keyword>
<accession>A0ABQ4NPH3</accession>
<dbReference type="SUPFAM" id="SSF111369">
    <property type="entry name" value="HlyD-like secretion proteins"/>
    <property type="match status" value="2"/>
</dbReference>
<dbReference type="InterPro" id="IPR058792">
    <property type="entry name" value="Beta-barrel_RND_2"/>
</dbReference>
<name>A0ABQ4NPH3_9RHOB</name>
<evidence type="ECO:0000313" key="5">
    <source>
        <dbReference type="Proteomes" id="UP000786693"/>
    </source>
</evidence>